<evidence type="ECO:0000313" key="3">
    <source>
        <dbReference type="Proteomes" id="UP000664911"/>
    </source>
</evidence>
<sequence>MGLLDIFISVYFIGVFLSVLVMKLLYKKGLLKGVITTGSTSSEPDEMMVVLLIVLWPISILSGVFYPIGWLLFKAYDAVMHFIFK</sequence>
<name>A0A858I697_9CAUD</name>
<feature type="transmembrane region" description="Helical" evidence="1">
    <location>
        <begin position="47"/>
        <end position="73"/>
    </location>
</feature>
<keyword evidence="3" id="KW-1185">Reference proteome</keyword>
<reference evidence="2 3" key="1">
    <citation type="submission" date="2020-02" db="EMBL/GenBank/DDBJ databases">
        <authorList>
            <person name="Naser I.B."/>
            <person name="Shishir T.A."/>
        </authorList>
    </citation>
    <scope>NUCLEOTIDE SEQUENCE [LARGE SCALE GENOMIC DNA]</scope>
</reference>
<feature type="transmembrane region" description="Helical" evidence="1">
    <location>
        <begin position="6"/>
        <end position="26"/>
    </location>
</feature>
<evidence type="ECO:0000313" key="2">
    <source>
        <dbReference type="EMBL" id="QIN95774.1"/>
    </source>
</evidence>
<keyword evidence="1" id="KW-0812">Transmembrane</keyword>
<keyword evidence="1" id="KW-1133">Transmembrane helix</keyword>
<keyword evidence="1" id="KW-0472">Membrane</keyword>
<dbReference type="EMBL" id="MT129653">
    <property type="protein sequence ID" value="QIN95774.1"/>
    <property type="molecule type" value="Genomic_DNA"/>
</dbReference>
<accession>A0A858I697</accession>
<protein>
    <submittedName>
        <fullName evidence="2">Uncharacterized protein</fullName>
    </submittedName>
</protein>
<gene>
    <name evidence="2" type="ORF">MN03_00106</name>
</gene>
<dbReference type="Proteomes" id="UP000664911">
    <property type="component" value="Segment"/>
</dbReference>
<organism evidence="2 3">
    <name type="scientific">Escherichia phage MN03</name>
    <dbReference type="NCBI Taxonomy" id="2711183"/>
    <lineage>
        <taxon>Viruses</taxon>
        <taxon>Duplodnaviria</taxon>
        <taxon>Heunggongvirae</taxon>
        <taxon>Uroviricota</taxon>
        <taxon>Caudoviricetes</taxon>
        <taxon>Mktvariviridae</taxon>
        <taxon>Gordonclarkvirinae</taxon>
        <taxon>Kuravirus</taxon>
        <taxon>Kuravirus MN03</taxon>
    </lineage>
</organism>
<evidence type="ECO:0000256" key="1">
    <source>
        <dbReference type="SAM" id="Phobius"/>
    </source>
</evidence>
<proteinExistence type="predicted"/>